<organism evidence="1 2">
    <name type="scientific">Synoicihabitans lomoniglobus</name>
    <dbReference type="NCBI Taxonomy" id="2909285"/>
    <lineage>
        <taxon>Bacteria</taxon>
        <taxon>Pseudomonadati</taxon>
        <taxon>Verrucomicrobiota</taxon>
        <taxon>Opitutia</taxon>
        <taxon>Opitutales</taxon>
        <taxon>Opitutaceae</taxon>
        <taxon>Synoicihabitans</taxon>
    </lineage>
</organism>
<sequence length="331" mass="36830">MNDRQLERARRLLCQLQDTIRDALLATRVKQRRTFARVAAETAADTIYEIDRISEAALVAWLEKNWPQSWPVELVMEGLESELTFPAGTPVTATQWKLIIDPIDGTRGLMHDKRSAWALAGLAPQRGARNHLGDIVVAAMTELPISKQWRADQFSAVRGRGRVVATALNVLTGQRSRLPVRLSAARDFTHGFATIARFFPTAKTWLAQLEENLWRELGVLRDGGEPPPVFEDQYISSGGQLAEILLGRDRMVIDVRPEAFRALGIDGSGLSSHPYDLCTELLLREAGGVVERPTGGRLRDPLDTTSPVSFAAYANPQLARLVRPVLRRLLE</sequence>
<evidence type="ECO:0000313" key="2">
    <source>
        <dbReference type="Proteomes" id="UP001218638"/>
    </source>
</evidence>
<accession>A0AAE9ZT95</accession>
<dbReference type="EMBL" id="CP119075">
    <property type="protein sequence ID" value="WED63856.1"/>
    <property type="molecule type" value="Genomic_DNA"/>
</dbReference>
<reference evidence="1" key="1">
    <citation type="submission" date="2023-03" db="EMBL/GenBank/DDBJ databases">
        <title>Lomoglobus Profundus gen. nov., sp. nov., a novel member of the phylum Verrucomicrobia, isolated from deep-marine sediment of South China Sea.</title>
        <authorList>
            <person name="Ahmad T."/>
            <person name="Ishaq S.E."/>
            <person name="Wang F."/>
        </authorList>
    </citation>
    <scope>NUCLEOTIDE SEQUENCE</scope>
    <source>
        <strain evidence="1">LMO-M01</strain>
    </source>
</reference>
<dbReference type="RefSeq" id="WP_330930560.1">
    <property type="nucleotide sequence ID" value="NZ_CP119075.1"/>
</dbReference>
<dbReference type="Proteomes" id="UP001218638">
    <property type="component" value="Chromosome"/>
</dbReference>
<dbReference type="Gene3D" id="3.30.540.10">
    <property type="entry name" value="Fructose-1,6-Bisphosphatase, subunit A, domain 1"/>
    <property type="match status" value="1"/>
</dbReference>
<evidence type="ECO:0000313" key="1">
    <source>
        <dbReference type="EMBL" id="WED63856.1"/>
    </source>
</evidence>
<dbReference type="AlphaFoldDB" id="A0AAE9ZT95"/>
<protein>
    <submittedName>
        <fullName evidence="1">Inositol monophosphatase</fullName>
    </submittedName>
</protein>
<proteinExistence type="predicted"/>
<gene>
    <name evidence="1" type="ORF">PXH66_16075</name>
</gene>
<dbReference type="KEGG" id="slom:PXH66_16075"/>
<dbReference type="Pfam" id="PF00459">
    <property type="entry name" value="Inositol_P"/>
    <property type="match status" value="1"/>
</dbReference>
<name>A0AAE9ZT95_9BACT</name>
<dbReference type="SUPFAM" id="SSF56655">
    <property type="entry name" value="Carbohydrate phosphatase"/>
    <property type="match status" value="1"/>
</dbReference>
<dbReference type="InterPro" id="IPR000760">
    <property type="entry name" value="Inositol_monophosphatase-like"/>
</dbReference>
<keyword evidence="2" id="KW-1185">Reference proteome</keyword>